<dbReference type="InterPro" id="IPR015421">
    <property type="entry name" value="PyrdxlP-dep_Trfase_major"/>
</dbReference>
<gene>
    <name evidence="3" type="ORF">ACFO8L_07260</name>
</gene>
<keyword evidence="3" id="KW-0032">Aminotransferase</keyword>
<organism evidence="3 4">
    <name type="scientific">Sphaerisporangium corydalis</name>
    <dbReference type="NCBI Taxonomy" id="1441875"/>
    <lineage>
        <taxon>Bacteria</taxon>
        <taxon>Bacillati</taxon>
        <taxon>Actinomycetota</taxon>
        <taxon>Actinomycetes</taxon>
        <taxon>Streptosporangiales</taxon>
        <taxon>Streptosporangiaceae</taxon>
        <taxon>Sphaerisporangium</taxon>
    </lineage>
</organism>
<evidence type="ECO:0000259" key="2">
    <source>
        <dbReference type="Pfam" id="PF00266"/>
    </source>
</evidence>
<dbReference type="InterPro" id="IPR000192">
    <property type="entry name" value="Aminotrans_V_dom"/>
</dbReference>
<evidence type="ECO:0000256" key="1">
    <source>
        <dbReference type="ARBA" id="ARBA00022898"/>
    </source>
</evidence>
<dbReference type="Gene3D" id="3.90.1150.10">
    <property type="entry name" value="Aspartate Aminotransferase, domain 1"/>
    <property type="match status" value="1"/>
</dbReference>
<dbReference type="InterPro" id="IPR015424">
    <property type="entry name" value="PyrdxlP-dep_Trfase"/>
</dbReference>
<dbReference type="InterPro" id="IPR015422">
    <property type="entry name" value="PyrdxlP-dep_Trfase_small"/>
</dbReference>
<reference evidence="4" key="1">
    <citation type="journal article" date="2019" name="Int. J. Syst. Evol. Microbiol.">
        <title>The Global Catalogue of Microorganisms (GCM) 10K type strain sequencing project: providing services to taxonomists for standard genome sequencing and annotation.</title>
        <authorList>
            <consortium name="The Broad Institute Genomics Platform"/>
            <consortium name="The Broad Institute Genome Sequencing Center for Infectious Disease"/>
            <person name="Wu L."/>
            <person name="Ma J."/>
        </authorList>
    </citation>
    <scope>NUCLEOTIDE SEQUENCE [LARGE SCALE GENOMIC DNA]</scope>
    <source>
        <strain evidence="4">CCUG 49560</strain>
    </source>
</reference>
<dbReference type="PANTHER" id="PTHR43092">
    <property type="entry name" value="L-CYSTEINE DESULFHYDRASE"/>
    <property type="match status" value="1"/>
</dbReference>
<feature type="domain" description="Aminotransferase class V" evidence="2">
    <location>
        <begin position="46"/>
        <end position="236"/>
    </location>
</feature>
<keyword evidence="1" id="KW-0663">Pyridoxal phosphate</keyword>
<evidence type="ECO:0000313" key="3">
    <source>
        <dbReference type="EMBL" id="MFC4585863.1"/>
    </source>
</evidence>
<dbReference type="RefSeq" id="WP_262841154.1">
    <property type="nucleotide sequence ID" value="NZ_JANZYP010000004.1"/>
</dbReference>
<evidence type="ECO:0000313" key="4">
    <source>
        <dbReference type="Proteomes" id="UP001595891"/>
    </source>
</evidence>
<name>A0ABV9E991_9ACTN</name>
<dbReference type="Gene3D" id="3.40.640.10">
    <property type="entry name" value="Type I PLP-dependent aspartate aminotransferase-like (Major domain)"/>
    <property type="match status" value="1"/>
</dbReference>
<dbReference type="SUPFAM" id="SSF53383">
    <property type="entry name" value="PLP-dependent transferases"/>
    <property type="match status" value="1"/>
</dbReference>
<protein>
    <submittedName>
        <fullName evidence="3">Aminotransferase class V-fold PLP-dependent enzyme</fullName>
    </submittedName>
</protein>
<keyword evidence="3" id="KW-0808">Transferase</keyword>
<sequence length="375" mass="40883">MDIDDFALDPSFAHLNHGSFGAAPRHVLKRQDELRREMERDPDSFFATVLDRIAKARHEIAAFLGSDPEGLAFVTNVTEGVAVALNSVPLAPGDEILIGDHIYGAVEIAARRTAARTGAKVVQVTLPGRADGEWTGEQAAETFLGAVTPRTKLAVFDHITSSTARLLPVRRLVDGFRALGVVTIVDAAHAPGMVDVDVSELGADFWTGNLHKWAFAPRPSGVLAVAPQWRDRVEPVIVSFFQRDGFPRSVEFQGTRDYTPWLAAPHALAFATPEVRVRNAALVARGQRILAEIAGLVPWRSDPELSMRVLRLPPGIAETTEQAEALSADIFRQLGCHTGIKPWPGAGLLRLSAQTYNHDSHYTHLATGLRTLLKR</sequence>
<dbReference type="Proteomes" id="UP001595891">
    <property type="component" value="Unassembled WGS sequence"/>
</dbReference>
<proteinExistence type="predicted"/>
<comment type="caution">
    <text evidence="3">The sequence shown here is derived from an EMBL/GenBank/DDBJ whole genome shotgun (WGS) entry which is preliminary data.</text>
</comment>
<dbReference type="EMBL" id="JBHSFN010000003">
    <property type="protein sequence ID" value="MFC4585863.1"/>
    <property type="molecule type" value="Genomic_DNA"/>
</dbReference>
<dbReference type="GO" id="GO:0008483">
    <property type="term" value="F:transaminase activity"/>
    <property type="evidence" value="ECO:0007669"/>
    <property type="project" value="UniProtKB-KW"/>
</dbReference>
<dbReference type="PANTHER" id="PTHR43092:SF2">
    <property type="entry name" value="HERCYNYLCYSTEINE SULFOXIDE LYASE"/>
    <property type="match status" value="1"/>
</dbReference>
<keyword evidence="4" id="KW-1185">Reference proteome</keyword>
<dbReference type="Pfam" id="PF00266">
    <property type="entry name" value="Aminotran_5"/>
    <property type="match status" value="1"/>
</dbReference>
<accession>A0ABV9E991</accession>